<evidence type="ECO:0000313" key="3">
    <source>
        <dbReference type="Proteomes" id="UP000003781"/>
    </source>
</evidence>
<organism evidence="2 3">
    <name type="scientific">Crocosphaera chwakensis CCY0110</name>
    <dbReference type="NCBI Taxonomy" id="391612"/>
    <lineage>
        <taxon>Bacteria</taxon>
        <taxon>Bacillati</taxon>
        <taxon>Cyanobacteriota</taxon>
        <taxon>Cyanophyceae</taxon>
        <taxon>Oscillatoriophycideae</taxon>
        <taxon>Chroococcales</taxon>
        <taxon>Aphanothecaceae</taxon>
        <taxon>Crocosphaera</taxon>
        <taxon>Crocosphaera chwakensis</taxon>
    </lineage>
</organism>
<accession>A3II10</accession>
<evidence type="ECO:0000313" key="2">
    <source>
        <dbReference type="EMBL" id="EAZ93442.1"/>
    </source>
</evidence>
<keyword evidence="3" id="KW-1185">Reference proteome</keyword>
<feature type="region of interest" description="Disordered" evidence="1">
    <location>
        <begin position="1"/>
        <end position="30"/>
    </location>
</feature>
<protein>
    <submittedName>
        <fullName evidence="2">Uncharacterized protein</fullName>
    </submittedName>
</protein>
<dbReference type="AlphaFoldDB" id="A3II10"/>
<evidence type="ECO:0000256" key="1">
    <source>
        <dbReference type="SAM" id="MobiDB-lite"/>
    </source>
</evidence>
<dbReference type="Proteomes" id="UP000003781">
    <property type="component" value="Unassembled WGS sequence"/>
</dbReference>
<feature type="compositionally biased region" description="Polar residues" evidence="1">
    <location>
        <begin position="12"/>
        <end position="24"/>
    </location>
</feature>
<reference evidence="2 3" key="1">
    <citation type="submission" date="2007-03" db="EMBL/GenBank/DDBJ databases">
        <authorList>
            <person name="Stal L."/>
            <person name="Ferriera S."/>
            <person name="Johnson J."/>
            <person name="Kravitz S."/>
            <person name="Beeson K."/>
            <person name="Sutton G."/>
            <person name="Rogers Y.-H."/>
            <person name="Friedman R."/>
            <person name="Frazier M."/>
            <person name="Venter J.C."/>
        </authorList>
    </citation>
    <scope>NUCLEOTIDE SEQUENCE [LARGE SCALE GENOMIC DNA]</scope>
    <source>
        <strain evidence="2 3">CCY0110</strain>
    </source>
</reference>
<comment type="caution">
    <text evidence="2">The sequence shown here is derived from an EMBL/GenBank/DDBJ whole genome shotgun (WGS) entry which is preliminary data.</text>
</comment>
<feature type="compositionally biased region" description="Low complexity" evidence="1">
    <location>
        <begin position="1"/>
        <end position="11"/>
    </location>
</feature>
<dbReference type="EMBL" id="AAXW01000002">
    <property type="protein sequence ID" value="EAZ93442.1"/>
    <property type="molecule type" value="Genomic_DNA"/>
</dbReference>
<name>A3II10_9CHRO</name>
<gene>
    <name evidence="2" type="ORF">CY0110_16642</name>
</gene>
<proteinExistence type="predicted"/>
<sequence>MASLNSSLSSSGGMFNQPSKTSRVIIQPPF</sequence>